<dbReference type="PROSITE" id="PS00211">
    <property type="entry name" value="ABC_TRANSPORTER_1"/>
    <property type="match status" value="1"/>
</dbReference>
<dbReference type="OrthoDB" id="18967at2"/>
<dbReference type="PANTHER" id="PTHR42788">
    <property type="entry name" value="TAURINE IMPORT ATP-BINDING PROTEIN-RELATED"/>
    <property type="match status" value="1"/>
</dbReference>
<dbReference type="InterPro" id="IPR003593">
    <property type="entry name" value="AAA+_ATPase"/>
</dbReference>
<dbReference type="InterPro" id="IPR027417">
    <property type="entry name" value="P-loop_NTPase"/>
</dbReference>
<protein>
    <submittedName>
        <fullName evidence="5">ABC transporter ATP-binding protein</fullName>
    </submittedName>
</protein>
<feature type="domain" description="ABC transporter" evidence="4">
    <location>
        <begin position="7"/>
        <end position="239"/>
    </location>
</feature>
<reference evidence="5 6" key="2">
    <citation type="journal article" date="2016" name="Genome Announc.">
        <title>Complete Genome Sequences of Two Interactive Moderate Thermophiles, Paenibacillus napthalenovorans 32O-Y and Paenibacillus sp. 32O-W.</title>
        <authorList>
            <person name="Butler R.R.III."/>
            <person name="Wang J."/>
            <person name="Stark B.C."/>
            <person name="Pombert J.F."/>
        </authorList>
    </citation>
    <scope>NUCLEOTIDE SEQUENCE [LARGE SCALE GENOMIC DNA]</scope>
    <source>
        <strain evidence="5 6">32O-Y</strain>
    </source>
</reference>
<dbReference type="InterPro" id="IPR003439">
    <property type="entry name" value="ABC_transporter-like_ATP-bd"/>
</dbReference>
<dbReference type="PATRIC" id="fig|162209.4.peg.222"/>
<name>A0A0U2W260_9BACL</name>
<dbReference type="GO" id="GO:0016887">
    <property type="term" value="F:ATP hydrolysis activity"/>
    <property type="evidence" value="ECO:0007669"/>
    <property type="project" value="InterPro"/>
</dbReference>
<keyword evidence="3 5" id="KW-0067">ATP-binding</keyword>
<evidence type="ECO:0000256" key="3">
    <source>
        <dbReference type="ARBA" id="ARBA00022840"/>
    </source>
</evidence>
<dbReference type="CDD" id="cd03293">
    <property type="entry name" value="ABC_NrtD_SsuB_transporters"/>
    <property type="match status" value="1"/>
</dbReference>
<dbReference type="KEGG" id="pnp:IJ22_02160"/>
<dbReference type="Proteomes" id="UP000061660">
    <property type="component" value="Chromosome"/>
</dbReference>
<dbReference type="Gene3D" id="3.40.50.300">
    <property type="entry name" value="P-loop containing nucleotide triphosphate hydrolases"/>
    <property type="match status" value="1"/>
</dbReference>
<keyword evidence="1" id="KW-0813">Transport</keyword>
<evidence type="ECO:0000259" key="4">
    <source>
        <dbReference type="PROSITE" id="PS50893"/>
    </source>
</evidence>
<dbReference type="PANTHER" id="PTHR42788:SF13">
    <property type="entry name" value="ALIPHATIC SULFONATES IMPORT ATP-BINDING PROTEIN SSUB"/>
    <property type="match status" value="1"/>
</dbReference>
<accession>A0A0U2W260</accession>
<dbReference type="RefSeq" id="WP_062406604.1">
    <property type="nucleotide sequence ID" value="NZ_CP013652.1"/>
</dbReference>
<organism evidence="5 6">
    <name type="scientific">Paenibacillus naphthalenovorans</name>
    <dbReference type="NCBI Taxonomy" id="162209"/>
    <lineage>
        <taxon>Bacteria</taxon>
        <taxon>Bacillati</taxon>
        <taxon>Bacillota</taxon>
        <taxon>Bacilli</taxon>
        <taxon>Bacillales</taxon>
        <taxon>Paenibacillaceae</taxon>
        <taxon>Paenibacillus</taxon>
    </lineage>
</organism>
<evidence type="ECO:0000256" key="2">
    <source>
        <dbReference type="ARBA" id="ARBA00022741"/>
    </source>
</evidence>
<keyword evidence="2" id="KW-0547">Nucleotide-binding</keyword>
<evidence type="ECO:0000313" key="5">
    <source>
        <dbReference type="EMBL" id="ALS20606.1"/>
    </source>
</evidence>
<evidence type="ECO:0000313" key="6">
    <source>
        <dbReference type="Proteomes" id="UP000061660"/>
    </source>
</evidence>
<dbReference type="EMBL" id="CP013652">
    <property type="protein sequence ID" value="ALS20606.1"/>
    <property type="molecule type" value="Genomic_DNA"/>
</dbReference>
<reference evidence="6" key="1">
    <citation type="submission" date="2015-12" db="EMBL/GenBank/DDBJ databases">
        <title>Complete genome sequences of two moderately thermophilic Paenibacillus species.</title>
        <authorList>
            <person name="Butler R.III."/>
            <person name="Wang J."/>
            <person name="Stark B.C."/>
            <person name="Pombert J.-F."/>
        </authorList>
    </citation>
    <scope>NUCLEOTIDE SEQUENCE [LARGE SCALE GENOMIC DNA]</scope>
    <source>
        <strain evidence="6">32O-Y</strain>
    </source>
</reference>
<dbReference type="InterPro" id="IPR017871">
    <property type="entry name" value="ABC_transporter-like_CS"/>
</dbReference>
<dbReference type="InterPro" id="IPR050166">
    <property type="entry name" value="ABC_transporter_ATP-bind"/>
</dbReference>
<dbReference type="SMART" id="SM00382">
    <property type="entry name" value="AAA"/>
    <property type="match status" value="1"/>
</dbReference>
<dbReference type="Pfam" id="PF00005">
    <property type="entry name" value="ABC_tran"/>
    <property type="match status" value="1"/>
</dbReference>
<dbReference type="AlphaFoldDB" id="A0A0U2W260"/>
<sequence>MTVLAKLHTDNVSITYPLKNGEEITAVSGFNMTVNEGEFVCIVGPSGCGKSTMLGAIAGIQHVSNGKIYLNGQPIKGTGRDRGVVFQQASLFPWRTSLENVVYGLELAGVPKNERMAKGRELLKLVGLEAFEHHYPNQLSGGMQQRVNVARALAIEPSLMLLDEPLGALDAQTREFMQLELLRIWKETKQTIIFVTHDIGEAVYLSDRVVVMTARPGTVCETVDIHLPRPRPLEIKRSPEFLEYEKHIWGLIVSEKEREKQRMKIITL</sequence>
<dbReference type="GO" id="GO:0005524">
    <property type="term" value="F:ATP binding"/>
    <property type="evidence" value="ECO:0007669"/>
    <property type="project" value="UniProtKB-KW"/>
</dbReference>
<dbReference type="SUPFAM" id="SSF52540">
    <property type="entry name" value="P-loop containing nucleoside triphosphate hydrolases"/>
    <property type="match status" value="1"/>
</dbReference>
<gene>
    <name evidence="5" type="ORF">IJ22_02160</name>
</gene>
<dbReference type="STRING" id="162209.IJ22_02160"/>
<proteinExistence type="predicted"/>
<dbReference type="PROSITE" id="PS50893">
    <property type="entry name" value="ABC_TRANSPORTER_2"/>
    <property type="match status" value="1"/>
</dbReference>
<keyword evidence="6" id="KW-1185">Reference proteome</keyword>
<evidence type="ECO:0000256" key="1">
    <source>
        <dbReference type="ARBA" id="ARBA00022448"/>
    </source>
</evidence>